<name>A0AAE1B1J2_9GAST</name>
<evidence type="ECO:0000313" key="3">
    <source>
        <dbReference type="Proteomes" id="UP001283361"/>
    </source>
</evidence>
<proteinExistence type="predicted"/>
<evidence type="ECO:0000313" key="2">
    <source>
        <dbReference type="EMBL" id="KAK3798129.1"/>
    </source>
</evidence>
<reference evidence="2" key="1">
    <citation type="journal article" date="2023" name="G3 (Bethesda)">
        <title>A reference genome for the long-term kleptoplast-retaining sea slug Elysia crispata morphotype clarki.</title>
        <authorList>
            <person name="Eastman K.E."/>
            <person name="Pendleton A.L."/>
            <person name="Shaikh M.A."/>
            <person name="Suttiyut T."/>
            <person name="Ogas R."/>
            <person name="Tomko P."/>
            <person name="Gavelis G."/>
            <person name="Widhalm J.R."/>
            <person name="Wisecaver J.H."/>
        </authorList>
    </citation>
    <scope>NUCLEOTIDE SEQUENCE</scope>
    <source>
        <strain evidence="2">ECLA1</strain>
    </source>
</reference>
<dbReference type="Proteomes" id="UP001283361">
    <property type="component" value="Unassembled WGS sequence"/>
</dbReference>
<gene>
    <name evidence="2" type="ORF">RRG08_052660</name>
</gene>
<organism evidence="2 3">
    <name type="scientific">Elysia crispata</name>
    <name type="common">lettuce slug</name>
    <dbReference type="NCBI Taxonomy" id="231223"/>
    <lineage>
        <taxon>Eukaryota</taxon>
        <taxon>Metazoa</taxon>
        <taxon>Spiralia</taxon>
        <taxon>Lophotrochozoa</taxon>
        <taxon>Mollusca</taxon>
        <taxon>Gastropoda</taxon>
        <taxon>Heterobranchia</taxon>
        <taxon>Euthyneura</taxon>
        <taxon>Panpulmonata</taxon>
        <taxon>Sacoglossa</taxon>
        <taxon>Placobranchoidea</taxon>
        <taxon>Plakobranchidae</taxon>
        <taxon>Elysia</taxon>
    </lineage>
</organism>
<feature type="region of interest" description="Disordered" evidence="1">
    <location>
        <begin position="1"/>
        <end position="51"/>
    </location>
</feature>
<evidence type="ECO:0000256" key="1">
    <source>
        <dbReference type="SAM" id="MobiDB-lite"/>
    </source>
</evidence>
<sequence>MAQPVEYRTRNSETSRDGVESGLTAPFLGLTDSRRHETKKRTFNVSNKYNK</sequence>
<dbReference type="AlphaFoldDB" id="A0AAE1B1J2"/>
<keyword evidence="3" id="KW-1185">Reference proteome</keyword>
<protein>
    <submittedName>
        <fullName evidence="2">Uncharacterized protein</fullName>
    </submittedName>
</protein>
<comment type="caution">
    <text evidence="2">The sequence shown here is derived from an EMBL/GenBank/DDBJ whole genome shotgun (WGS) entry which is preliminary data.</text>
</comment>
<dbReference type="EMBL" id="JAWDGP010000715">
    <property type="protein sequence ID" value="KAK3798129.1"/>
    <property type="molecule type" value="Genomic_DNA"/>
</dbReference>
<accession>A0AAE1B1J2</accession>
<feature type="compositionally biased region" description="Basic and acidic residues" evidence="1">
    <location>
        <begin position="7"/>
        <end position="19"/>
    </location>
</feature>